<dbReference type="InterPro" id="IPR008901">
    <property type="entry name" value="ACER"/>
</dbReference>
<keyword evidence="7" id="KW-0106">Calcium</keyword>
<dbReference type="Pfam" id="PF05875">
    <property type="entry name" value="Ceramidase"/>
    <property type="match status" value="1"/>
</dbReference>
<protein>
    <submittedName>
        <fullName evidence="10">Alkaline ceramidase 3</fullName>
    </submittedName>
</protein>
<dbReference type="PANTHER" id="PTHR46187">
    <property type="entry name" value="ALKALINE CERAMIDASE 3"/>
    <property type="match status" value="1"/>
</dbReference>
<evidence type="ECO:0000256" key="3">
    <source>
        <dbReference type="ARBA" id="ARBA00022692"/>
    </source>
</evidence>
<feature type="binding site" evidence="7">
    <location>
        <position position="28"/>
    </location>
    <ligand>
        <name>Ca(2+)</name>
        <dbReference type="ChEBI" id="CHEBI:29108"/>
    </ligand>
</feature>
<reference evidence="10 11" key="1">
    <citation type="submission" date="2019-10" db="EMBL/GenBank/DDBJ databases">
        <authorList>
            <person name="Palmer J.M."/>
        </authorList>
    </citation>
    <scope>NUCLEOTIDE SEQUENCE [LARGE SCALE GENOMIC DNA]</scope>
    <source>
        <strain evidence="10 11">TWF696</strain>
    </source>
</reference>
<feature type="transmembrane region" description="Helical" evidence="9">
    <location>
        <begin position="201"/>
        <end position="220"/>
    </location>
</feature>
<gene>
    <name evidence="10" type="primary">ACER3</name>
    <name evidence="10" type="ORF">TWF696_006835</name>
</gene>
<dbReference type="AlphaFoldDB" id="A0AAV9UQ15"/>
<organism evidence="10 11">
    <name type="scientific">Orbilia brochopaga</name>
    <dbReference type="NCBI Taxonomy" id="3140254"/>
    <lineage>
        <taxon>Eukaryota</taxon>
        <taxon>Fungi</taxon>
        <taxon>Dikarya</taxon>
        <taxon>Ascomycota</taxon>
        <taxon>Pezizomycotina</taxon>
        <taxon>Orbiliomycetes</taxon>
        <taxon>Orbiliales</taxon>
        <taxon>Orbiliaceae</taxon>
        <taxon>Orbilia</taxon>
    </lineage>
</organism>
<dbReference type="Proteomes" id="UP001375240">
    <property type="component" value="Unassembled WGS sequence"/>
</dbReference>
<comment type="cofactor">
    <cofactor evidence="8">
        <name>Zn(2+)</name>
        <dbReference type="ChEBI" id="CHEBI:29105"/>
    </cofactor>
</comment>
<dbReference type="GO" id="GO:0046514">
    <property type="term" value="P:ceramide catabolic process"/>
    <property type="evidence" value="ECO:0007669"/>
    <property type="project" value="TreeGrafter"/>
</dbReference>
<feature type="binding site" evidence="7">
    <location>
        <position position="30"/>
    </location>
    <ligand>
        <name>Ca(2+)</name>
        <dbReference type="ChEBI" id="CHEBI:29108"/>
    </ligand>
</feature>
<proteinExistence type="inferred from homology"/>
<name>A0AAV9UQ15_9PEZI</name>
<feature type="binding site" evidence="8">
    <location>
        <position position="320"/>
    </location>
    <ligand>
        <name>Zn(2+)</name>
        <dbReference type="ChEBI" id="CHEBI:29105"/>
        <note>catalytic</note>
    </ligand>
</feature>
<dbReference type="EMBL" id="JAVHNQ010000005">
    <property type="protein sequence ID" value="KAK6346722.1"/>
    <property type="molecule type" value="Genomic_DNA"/>
</dbReference>
<evidence type="ECO:0000256" key="9">
    <source>
        <dbReference type="SAM" id="Phobius"/>
    </source>
</evidence>
<dbReference type="GO" id="GO:0016811">
    <property type="term" value="F:hydrolase activity, acting on carbon-nitrogen (but not peptide) bonds, in linear amides"/>
    <property type="evidence" value="ECO:0007669"/>
    <property type="project" value="InterPro"/>
</dbReference>
<dbReference type="GO" id="GO:0046872">
    <property type="term" value="F:metal ion binding"/>
    <property type="evidence" value="ECO:0007669"/>
    <property type="project" value="UniProtKB-KW"/>
</dbReference>
<feature type="binding site" evidence="7">
    <location>
        <position position="41"/>
    </location>
    <ligand>
        <name>Ca(2+)</name>
        <dbReference type="ChEBI" id="CHEBI:29108"/>
    </ligand>
</feature>
<evidence type="ECO:0000256" key="8">
    <source>
        <dbReference type="PIRSR" id="PIRSR608901-2"/>
    </source>
</evidence>
<evidence type="ECO:0000313" key="10">
    <source>
        <dbReference type="EMBL" id="KAK6346722.1"/>
    </source>
</evidence>
<accession>A0AAV9UQ15</accession>
<keyword evidence="4" id="KW-0378">Hydrolase</keyword>
<evidence type="ECO:0000256" key="6">
    <source>
        <dbReference type="ARBA" id="ARBA00023136"/>
    </source>
</evidence>
<comment type="similarity">
    <text evidence="2">Belongs to the alkaline ceramidase family.</text>
</comment>
<feature type="binding site" evidence="8">
    <location>
        <position position="107"/>
    </location>
    <ligand>
        <name>Zn(2+)</name>
        <dbReference type="ChEBI" id="CHEBI:29105"/>
        <note>catalytic</note>
    </ligand>
</feature>
<keyword evidence="3 9" id="KW-0812">Transmembrane</keyword>
<keyword evidence="5 9" id="KW-1133">Transmembrane helix</keyword>
<dbReference type="PANTHER" id="PTHR46187:SF3">
    <property type="entry name" value="ALKALINE CERAMIDASE 3"/>
    <property type="match status" value="1"/>
</dbReference>
<evidence type="ECO:0000256" key="7">
    <source>
        <dbReference type="PIRSR" id="PIRSR608901-1"/>
    </source>
</evidence>
<keyword evidence="8" id="KW-0862">Zinc</keyword>
<keyword evidence="7" id="KW-0479">Metal-binding</keyword>
<dbReference type="GO" id="GO:0046513">
    <property type="term" value="P:ceramide biosynthetic process"/>
    <property type="evidence" value="ECO:0007669"/>
    <property type="project" value="TreeGrafter"/>
</dbReference>
<evidence type="ECO:0000256" key="2">
    <source>
        <dbReference type="ARBA" id="ARBA00009780"/>
    </source>
</evidence>
<comment type="caution">
    <text evidence="10">The sequence shown here is derived from an EMBL/GenBank/DDBJ whole genome shotgun (WGS) entry which is preliminary data.</text>
</comment>
<feature type="transmembrane region" description="Helical" evidence="9">
    <location>
        <begin position="267"/>
        <end position="288"/>
    </location>
</feature>
<feature type="transmembrane region" description="Helical" evidence="9">
    <location>
        <begin position="35"/>
        <end position="57"/>
    </location>
</feature>
<feature type="transmembrane region" description="Helical" evidence="9">
    <location>
        <begin position="321"/>
        <end position="340"/>
    </location>
</feature>
<dbReference type="GO" id="GO:0005789">
    <property type="term" value="C:endoplasmic reticulum membrane"/>
    <property type="evidence" value="ECO:0007669"/>
    <property type="project" value="TreeGrafter"/>
</dbReference>
<feature type="binding site" evidence="8">
    <location>
        <position position="324"/>
    </location>
    <ligand>
        <name>Zn(2+)</name>
        <dbReference type="ChEBI" id="CHEBI:29105"/>
        <note>catalytic</note>
    </ligand>
</feature>
<sequence>MTISSIFFPRPENQGVGLWGVPTSSVNWCEQDYTISYYVAEFFNTFSSLCMVAFGLLGQWSLRRLSPSAHNKIYDPLLAHPSLLGIDRVWATWFALQLVGWGSVAFHGSLQWWSQAFDEVPMVWTAIVHLTTCLVGRCEPFPLAVPKTHLRKVTGLKAYLIPSLQRDRMGEWYTAIISPTFLLHAITCSLLVTIFRGPSQFFIFHLLFGSAEIAGFIYTFSMYREARKEATADAAFAYCRDEYSEAEYKRLVQRHRQDICKMHNRGAWIYGIAIIIWSIDLNFCDYVSRIPVTYPDLAGFLAGGAGGLQWVSTTMNPQGHAWWHLLVSYGFYNLGVLATYDRVLAGYREFWLGVARREEGCMELLSEEKVHGRKVAGKGDVPVVEWLWGLFPVVSIRRRTSAK</sequence>
<comment type="subcellular location">
    <subcellularLocation>
        <location evidence="1">Membrane</location>
        <topology evidence="1">Multi-pass membrane protein</topology>
    </subcellularLocation>
</comment>
<evidence type="ECO:0000256" key="5">
    <source>
        <dbReference type="ARBA" id="ARBA00022989"/>
    </source>
</evidence>
<keyword evidence="11" id="KW-1185">Reference proteome</keyword>
<evidence type="ECO:0000313" key="11">
    <source>
        <dbReference type="Proteomes" id="UP001375240"/>
    </source>
</evidence>
<keyword evidence="6 9" id="KW-0472">Membrane</keyword>
<evidence type="ECO:0000256" key="1">
    <source>
        <dbReference type="ARBA" id="ARBA00004141"/>
    </source>
</evidence>
<evidence type="ECO:0000256" key="4">
    <source>
        <dbReference type="ARBA" id="ARBA00022801"/>
    </source>
</evidence>
<feature type="transmembrane region" description="Helical" evidence="9">
    <location>
        <begin position="172"/>
        <end position="195"/>
    </location>
</feature>